<proteinExistence type="predicted"/>
<dbReference type="InterPro" id="IPR000089">
    <property type="entry name" value="Biotin_lipoyl"/>
</dbReference>
<name>A0ABX1M116_9CYAN</name>
<accession>A0ABX1M116</accession>
<keyword evidence="3" id="KW-0275">Fatty acid biosynthesis</keyword>
<comment type="caution">
    <text evidence="5">The sequence shown here is derived from an EMBL/GenBank/DDBJ whole genome shotgun (WGS) entry which is preliminary data.</text>
</comment>
<dbReference type="PROSITE" id="PS50968">
    <property type="entry name" value="BIOTINYL_LIPOYL"/>
    <property type="match status" value="1"/>
</dbReference>
<dbReference type="PANTHER" id="PTHR45266:SF3">
    <property type="entry name" value="OXALOACETATE DECARBOXYLASE ALPHA CHAIN"/>
    <property type="match status" value="1"/>
</dbReference>
<dbReference type="EMBL" id="JAAVJL010000002">
    <property type="protein sequence ID" value="NMF59802.1"/>
    <property type="molecule type" value="Genomic_DNA"/>
</dbReference>
<dbReference type="InterPro" id="IPR011053">
    <property type="entry name" value="Single_hybrid_motif"/>
</dbReference>
<dbReference type="InterPro" id="IPR050709">
    <property type="entry name" value="Biotin_Carboxyl_Carrier/Decarb"/>
</dbReference>
<keyword evidence="3" id="KW-0444">Lipid biosynthesis</keyword>
<keyword evidence="3" id="KW-0276">Fatty acid metabolism</keyword>
<keyword evidence="6" id="KW-1185">Reference proteome</keyword>
<dbReference type="RefSeq" id="WP_169364788.1">
    <property type="nucleotide sequence ID" value="NZ_JAAVJL010000002.1"/>
</dbReference>
<dbReference type="PRINTS" id="PR01071">
    <property type="entry name" value="ACOABIOTINCC"/>
</dbReference>
<dbReference type="InterPro" id="IPR001249">
    <property type="entry name" value="AcCoA_biotinCC"/>
</dbReference>
<dbReference type="PANTHER" id="PTHR45266">
    <property type="entry name" value="OXALOACETATE DECARBOXYLASE ALPHA CHAIN"/>
    <property type="match status" value="1"/>
</dbReference>
<comment type="function">
    <text evidence="3">This protein is a component of the acetyl coenzyme A carboxylase complex; first, biotin carboxylase catalyzes the carboxylation of the carrier protein and then the transcarboxylase transfers the carboxyl group to form malonyl-CoA.</text>
</comment>
<dbReference type="CDD" id="cd06850">
    <property type="entry name" value="biotinyl_domain"/>
    <property type="match status" value="1"/>
</dbReference>
<dbReference type="Proteomes" id="UP000738376">
    <property type="component" value="Unassembled WGS sequence"/>
</dbReference>
<organism evidence="5 6">
    <name type="scientific">Pseudanabaena yagii GIHE-NHR1</name>
    <dbReference type="NCBI Taxonomy" id="2722753"/>
    <lineage>
        <taxon>Bacteria</taxon>
        <taxon>Bacillati</taxon>
        <taxon>Cyanobacteriota</taxon>
        <taxon>Cyanophyceae</taxon>
        <taxon>Pseudanabaenales</taxon>
        <taxon>Pseudanabaenaceae</taxon>
        <taxon>Pseudanabaena</taxon>
        <taxon>Pseudanabaena yagii</taxon>
    </lineage>
</organism>
<gene>
    <name evidence="5" type="primary">accB</name>
    <name evidence="5" type="ORF">HC246_17700</name>
</gene>
<evidence type="ECO:0000256" key="3">
    <source>
        <dbReference type="RuleBase" id="RU364072"/>
    </source>
</evidence>
<reference evidence="5 6" key="1">
    <citation type="submission" date="2020-03" db="EMBL/GenBank/DDBJ databases">
        <title>Draft Genome Sequence of 2-Methylisoborneol Producing Pseudanabaena yagii Strain GIHE-NHR1 Isolated from North Han River in South Korea.</title>
        <authorList>
            <person name="Jeong J."/>
        </authorList>
    </citation>
    <scope>NUCLEOTIDE SEQUENCE [LARGE SCALE GENOMIC DNA]</scope>
    <source>
        <strain evidence="5 6">GIHE-NHR1</strain>
    </source>
</reference>
<dbReference type="Gene3D" id="2.40.50.100">
    <property type="match status" value="1"/>
</dbReference>
<evidence type="ECO:0000256" key="2">
    <source>
        <dbReference type="ARBA" id="ARBA00023267"/>
    </source>
</evidence>
<keyword evidence="3" id="KW-0443">Lipid metabolism</keyword>
<protein>
    <recommendedName>
        <fullName evidence="1 3">Biotin carboxyl carrier protein of acetyl-CoA carboxylase</fullName>
    </recommendedName>
</protein>
<evidence type="ECO:0000256" key="1">
    <source>
        <dbReference type="ARBA" id="ARBA00017562"/>
    </source>
</evidence>
<feature type="domain" description="Lipoyl-binding" evidence="4">
    <location>
        <begin position="83"/>
        <end position="159"/>
    </location>
</feature>
<dbReference type="NCBIfam" id="TIGR00531">
    <property type="entry name" value="BCCP"/>
    <property type="match status" value="1"/>
</dbReference>
<evidence type="ECO:0000313" key="6">
    <source>
        <dbReference type="Proteomes" id="UP000738376"/>
    </source>
</evidence>
<comment type="pathway">
    <text evidence="3">Lipid metabolism; fatty acid biosynthesis.</text>
</comment>
<dbReference type="Pfam" id="PF00364">
    <property type="entry name" value="Biotin_lipoyl"/>
    <property type="match status" value="1"/>
</dbReference>
<dbReference type="SUPFAM" id="SSF51230">
    <property type="entry name" value="Single hybrid motif"/>
    <property type="match status" value="1"/>
</dbReference>
<dbReference type="NCBIfam" id="NF005457">
    <property type="entry name" value="PRK07051.1"/>
    <property type="match status" value="1"/>
</dbReference>
<keyword evidence="2 3" id="KW-0092">Biotin</keyword>
<evidence type="ECO:0000259" key="4">
    <source>
        <dbReference type="PROSITE" id="PS50968"/>
    </source>
</evidence>
<evidence type="ECO:0000313" key="5">
    <source>
        <dbReference type="EMBL" id="NMF59802.1"/>
    </source>
</evidence>
<sequence length="161" mass="17310">MEFSLEQLRELVTILNKTDITELTLESGDLRLSIRKSDTKVAPTVVQAAPVVSPLPSVAVVDNVPSSPVAHTTIADSIPAKKLIEITSPMVGTFYRSPAPDEPPFVEVGDSIKKGGTVCIIEAMKLMNEIESDAGGKIVEILVDNAQPVEYGQVLMRVEPN</sequence>